<dbReference type="GO" id="GO:0003700">
    <property type="term" value="F:DNA-binding transcription factor activity"/>
    <property type="evidence" value="ECO:0007669"/>
    <property type="project" value="TreeGrafter"/>
</dbReference>
<keyword evidence="2" id="KW-0472">Membrane</keyword>
<dbReference type="CDD" id="cd00093">
    <property type="entry name" value="HTH_XRE"/>
    <property type="match status" value="1"/>
</dbReference>
<dbReference type="EMBL" id="LN899822">
    <property type="protein sequence ID" value="CUV63898.1"/>
    <property type="molecule type" value="Genomic_DNA"/>
</dbReference>
<feature type="transmembrane region" description="Helical" evidence="2">
    <location>
        <begin position="40"/>
        <end position="60"/>
    </location>
</feature>
<dbReference type="SMART" id="SM00530">
    <property type="entry name" value="HTH_XRE"/>
    <property type="match status" value="1"/>
</dbReference>
<feature type="domain" description="HTH cro/C1-type" evidence="3">
    <location>
        <begin position="86"/>
        <end position="140"/>
    </location>
</feature>
<accession>A0A0S4XIT7</accession>
<reference evidence="4" key="1">
    <citation type="submission" date="2015-10" db="EMBL/GenBank/DDBJ databases">
        <authorList>
            <person name="Gilbert D.G."/>
        </authorList>
    </citation>
    <scope>NUCLEOTIDE SEQUENCE</scope>
    <source>
        <strain evidence="4">Phyl III-seqv23</strain>
    </source>
</reference>
<dbReference type="Pfam" id="PF01381">
    <property type="entry name" value="HTH_3"/>
    <property type="match status" value="1"/>
</dbReference>
<dbReference type="InterPro" id="IPR010982">
    <property type="entry name" value="Lambda_DNA-bd_dom_sf"/>
</dbReference>
<dbReference type="SUPFAM" id="SSF47413">
    <property type="entry name" value="lambda repressor-like DNA-binding domains"/>
    <property type="match status" value="1"/>
</dbReference>
<evidence type="ECO:0000256" key="2">
    <source>
        <dbReference type="SAM" id="Phobius"/>
    </source>
</evidence>
<dbReference type="GO" id="GO:0003677">
    <property type="term" value="F:DNA binding"/>
    <property type="evidence" value="ECO:0007669"/>
    <property type="project" value="UniProtKB-KW"/>
</dbReference>
<dbReference type="InterPro" id="IPR001387">
    <property type="entry name" value="Cro/C1-type_HTH"/>
</dbReference>
<protein>
    <submittedName>
        <fullName evidence="4">Regulatory protein MunI (Modular protein)</fullName>
    </submittedName>
</protein>
<dbReference type="InterPro" id="IPR050807">
    <property type="entry name" value="TransReg_Diox_bact_type"/>
</dbReference>
<dbReference type="PROSITE" id="PS50943">
    <property type="entry name" value="HTH_CROC1"/>
    <property type="match status" value="1"/>
</dbReference>
<dbReference type="AlphaFoldDB" id="A0A0S4XIT7"/>
<organism evidence="4">
    <name type="scientific">Ralstonia solanacearum</name>
    <name type="common">Pseudomonas solanacearum</name>
    <dbReference type="NCBI Taxonomy" id="305"/>
    <lineage>
        <taxon>Bacteria</taxon>
        <taxon>Pseudomonadati</taxon>
        <taxon>Pseudomonadota</taxon>
        <taxon>Betaproteobacteria</taxon>
        <taxon>Burkholderiales</taxon>
        <taxon>Burkholderiaceae</taxon>
        <taxon>Ralstonia</taxon>
        <taxon>Ralstonia solanacearum species complex</taxon>
    </lineage>
</organism>
<dbReference type="PANTHER" id="PTHR46797">
    <property type="entry name" value="HTH-TYPE TRANSCRIPTIONAL REGULATOR"/>
    <property type="match status" value="1"/>
</dbReference>
<dbReference type="GO" id="GO:0005829">
    <property type="term" value="C:cytosol"/>
    <property type="evidence" value="ECO:0007669"/>
    <property type="project" value="TreeGrafter"/>
</dbReference>
<sequence length="171" mass="18234">MCIRDGPKAHPLCRVSSTTRGVTKPACTGPIGSSLKKCRVYTSIFGVFTASLISLQVGILHAMTAKRSASSPACPAPISVALGKRIKQCRHAADKSQETLAFEAHVDRTYISSIERGIANPSVETLANICYCLGVTLSELFAPLDGVSLAPTGQRRLNAATPPEIKRSRLR</sequence>
<name>A0A0S4XIT7_RALSL</name>
<proteinExistence type="predicted"/>
<keyword evidence="1" id="KW-0238">DNA-binding</keyword>
<keyword evidence="2" id="KW-0812">Transmembrane</keyword>
<evidence type="ECO:0000313" key="4">
    <source>
        <dbReference type="EMBL" id="CUV63898.1"/>
    </source>
</evidence>
<evidence type="ECO:0000256" key="1">
    <source>
        <dbReference type="ARBA" id="ARBA00023125"/>
    </source>
</evidence>
<gene>
    <name evidence="4" type="ORF">RD1301_v1_4130012</name>
</gene>
<dbReference type="Gene3D" id="1.10.260.40">
    <property type="entry name" value="lambda repressor-like DNA-binding domains"/>
    <property type="match status" value="1"/>
</dbReference>
<keyword evidence="2" id="KW-1133">Transmembrane helix</keyword>
<dbReference type="PANTHER" id="PTHR46797:SF1">
    <property type="entry name" value="METHYLPHOSPHONATE SYNTHASE"/>
    <property type="match status" value="1"/>
</dbReference>
<evidence type="ECO:0000259" key="3">
    <source>
        <dbReference type="PROSITE" id="PS50943"/>
    </source>
</evidence>